<name>A0ACB8XF90_ARCLA</name>
<sequence>MDSSYFVQTLEPSKIYFPKCWNKFLDLLSKPHDLSEKMVLVNKAKFLLENEVVRLATSLFEPFSISTEIVKNGEGRCHEKFKTTFTYAYMSKGKGVAKEGTLNGRCFASGFDHEEIDGITTSRIRTIHKYRVEELNSVWMPSRLVA</sequence>
<evidence type="ECO:0000313" key="2">
    <source>
        <dbReference type="Proteomes" id="UP001055879"/>
    </source>
</evidence>
<keyword evidence="2" id="KW-1185">Reference proteome</keyword>
<protein>
    <submittedName>
        <fullName evidence="1">Uncharacterized protein</fullName>
    </submittedName>
</protein>
<evidence type="ECO:0000313" key="1">
    <source>
        <dbReference type="EMBL" id="KAI3665804.1"/>
    </source>
</evidence>
<reference evidence="1 2" key="2">
    <citation type="journal article" date="2022" name="Mol. Ecol. Resour.">
        <title>The genomes of chicory, endive, great burdock and yacon provide insights into Asteraceae paleo-polyploidization history and plant inulin production.</title>
        <authorList>
            <person name="Fan W."/>
            <person name="Wang S."/>
            <person name="Wang H."/>
            <person name="Wang A."/>
            <person name="Jiang F."/>
            <person name="Liu H."/>
            <person name="Zhao H."/>
            <person name="Xu D."/>
            <person name="Zhang Y."/>
        </authorList>
    </citation>
    <scope>NUCLEOTIDE SEQUENCE [LARGE SCALE GENOMIC DNA]</scope>
    <source>
        <strain evidence="2">cv. Niubang</strain>
    </source>
</reference>
<dbReference type="Proteomes" id="UP001055879">
    <property type="component" value="Linkage Group LG18"/>
</dbReference>
<organism evidence="1 2">
    <name type="scientific">Arctium lappa</name>
    <name type="common">Greater burdock</name>
    <name type="synonym">Lappa major</name>
    <dbReference type="NCBI Taxonomy" id="4217"/>
    <lineage>
        <taxon>Eukaryota</taxon>
        <taxon>Viridiplantae</taxon>
        <taxon>Streptophyta</taxon>
        <taxon>Embryophyta</taxon>
        <taxon>Tracheophyta</taxon>
        <taxon>Spermatophyta</taxon>
        <taxon>Magnoliopsida</taxon>
        <taxon>eudicotyledons</taxon>
        <taxon>Gunneridae</taxon>
        <taxon>Pentapetalae</taxon>
        <taxon>asterids</taxon>
        <taxon>campanulids</taxon>
        <taxon>Asterales</taxon>
        <taxon>Asteraceae</taxon>
        <taxon>Carduoideae</taxon>
        <taxon>Cardueae</taxon>
        <taxon>Arctiinae</taxon>
        <taxon>Arctium</taxon>
    </lineage>
</organism>
<dbReference type="EMBL" id="CM042064">
    <property type="protein sequence ID" value="KAI3665804.1"/>
    <property type="molecule type" value="Genomic_DNA"/>
</dbReference>
<comment type="caution">
    <text evidence="1">The sequence shown here is derived from an EMBL/GenBank/DDBJ whole genome shotgun (WGS) entry which is preliminary data.</text>
</comment>
<reference evidence="2" key="1">
    <citation type="journal article" date="2022" name="Mol. Ecol. Resour.">
        <title>The genomes of chicory, endive, great burdock and yacon provide insights into Asteraceae palaeo-polyploidization history and plant inulin production.</title>
        <authorList>
            <person name="Fan W."/>
            <person name="Wang S."/>
            <person name="Wang H."/>
            <person name="Wang A."/>
            <person name="Jiang F."/>
            <person name="Liu H."/>
            <person name="Zhao H."/>
            <person name="Xu D."/>
            <person name="Zhang Y."/>
        </authorList>
    </citation>
    <scope>NUCLEOTIDE SEQUENCE [LARGE SCALE GENOMIC DNA]</scope>
    <source>
        <strain evidence="2">cv. Niubang</strain>
    </source>
</reference>
<proteinExistence type="predicted"/>
<accession>A0ACB8XF90</accession>
<gene>
    <name evidence="1" type="ORF">L6452_44438</name>
</gene>